<dbReference type="InterPro" id="IPR027558">
    <property type="entry name" value="Pre_pil_HX9DG_C"/>
</dbReference>
<dbReference type="PANTHER" id="PTHR30093:SF2">
    <property type="entry name" value="TYPE II SECRETION SYSTEM PROTEIN H"/>
    <property type="match status" value="1"/>
</dbReference>
<dbReference type="RefSeq" id="WP_145288098.1">
    <property type="nucleotide sequence ID" value="NZ_CP036318.1"/>
</dbReference>
<feature type="domain" description="DUF1559" evidence="1">
    <location>
        <begin position="35"/>
        <end position="288"/>
    </location>
</feature>
<dbReference type="Pfam" id="PF07963">
    <property type="entry name" value="N_methyl"/>
    <property type="match status" value="1"/>
</dbReference>
<dbReference type="AlphaFoldDB" id="A0A518IYC6"/>
<dbReference type="InterPro" id="IPR045584">
    <property type="entry name" value="Pilin-like"/>
</dbReference>
<dbReference type="InterPro" id="IPR012902">
    <property type="entry name" value="N_methyl_site"/>
</dbReference>
<accession>A0A518IYC6</accession>
<sequence length="306" mass="33137">MLRAKSLRKAFTLVELLVVIAIIGILVGLLLPAVQAAREAARRMQCGNNVKQITLATHNYHDTYNALPVGAYGCCWGTWQIAIQSFMEQDAIYEMYNQNGKFDIPDNSFRYSGAKNIAATSIRLDAHSCPSDMPNTPISTITSHNYAANYGNTGNAQQTVNGVLFEGAPYGTASSTNLKQYKFRDVLDGLSNTLMIAEVLQGKGGDLRGFTWWADATGFTTFLGPNTALPDRIYSSSYCQNLEVAGLPCAVSTTTNPTMFASRSRHPGGVQVGKCDGSVRFVAETVDLNAWRASSTTYGGEALQID</sequence>
<dbReference type="NCBIfam" id="TIGR02532">
    <property type="entry name" value="IV_pilin_GFxxxE"/>
    <property type="match status" value="1"/>
</dbReference>
<evidence type="ECO:0000259" key="1">
    <source>
        <dbReference type="Pfam" id="PF07596"/>
    </source>
</evidence>
<reference evidence="2 3" key="1">
    <citation type="submission" date="2019-02" db="EMBL/GenBank/DDBJ databases">
        <title>Deep-cultivation of Planctomycetes and their phenomic and genomic characterization uncovers novel biology.</title>
        <authorList>
            <person name="Wiegand S."/>
            <person name="Jogler M."/>
            <person name="Boedeker C."/>
            <person name="Pinto D."/>
            <person name="Vollmers J."/>
            <person name="Rivas-Marin E."/>
            <person name="Kohn T."/>
            <person name="Peeters S.H."/>
            <person name="Heuer A."/>
            <person name="Rast P."/>
            <person name="Oberbeckmann S."/>
            <person name="Bunk B."/>
            <person name="Jeske O."/>
            <person name="Meyerdierks A."/>
            <person name="Storesund J.E."/>
            <person name="Kallscheuer N."/>
            <person name="Luecker S."/>
            <person name="Lage O.M."/>
            <person name="Pohl T."/>
            <person name="Merkel B.J."/>
            <person name="Hornburger P."/>
            <person name="Mueller R.-W."/>
            <person name="Bruemmer F."/>
            <person name="Labrenz M."/>
            <person name="Spormann A.M."/>
            <person name="Op den Camp H."/>
            <person name="Overmann J."/>
            <person name="Amann R."/>
            <person name="Jetten M.S.M."/>
            <person name="Mascher T."/>
            <person name="Medema M.H."/>
            <person name="Devos D.P."/>
            <person name="Kaster A.-K."/>
            <person name="Ovreas L."/>
            <person name="Rohde M."/>
            <person name="Galperin M.Y."/>
            <person name="Jogler C."/>
        </authorList>
    </citation>
    <scope>NUCLEOTIDE SEQUENCE [LARGE SCALE GENOMIC DNA]</scope>
    <source>
        <strain evidence="2 3">Mal33</strain>
    </source>
</reference>
<keyword evidence="3" id="KW-1185">Reference proteome</keyword>
<gene>
    <name evidence="2" type="ORF">Mal33_41060</name>
</gene>
<dbReference type="EMBL" id="CP036318">
    <property type="protein sequence ID" value="QDV58089.1"/>
    <property type="molecule type" value="Genomic_DNA"/>
</dbReference>
<name>A0A518IYC6_9BACT</name>
<proteinExistence type="predicted"/>
<evidence type="ECO:0000313" key="3">
    <source>
        <dbReference type="Proteomes" id="UP000316770"/>
    </source>
</evidence>
<protein>
    <recommendedName>
        <fullName evidence="1">DUF1559 domain-containing protein</fullName>
    </recommendedName>
</protein>
<organism evidence="2 3">
    <name type="scientific">Rosistilla oblonga</name>
    <dbReference type="NCBI Taxonomy" id="2527990"/>
    <lineage>
        <taxon>Bacteria</taxon>
        <taxon>Pseudomonadati</taxon>
        <taxon>Planctomycetota</taxon>
        <taxon>Planctomycetia</taxon>
        <taxon>Pirellulales</taxon>
        <taxon>Pirellulaceae</taxon>
        <taxon>Rosistilla</taxon>
    </lineage>
</organism>
<dbReference type="PANTHER" id="PTHR30093">
    <property type="entry name" value="GENERAL SECRETION PATHWAY PROTEIN G"/>
    <property type="match status" value="1"/>
</dbReference>
<dbReference type="Proteomes" id="UP000316770">
    <property type="component" value="Chromosome"/>
</dbReference>
<dbReference type="SUPFAM" id="SSF54523">
    <property type="entry name" value="Pili subunits"/>
    <property type="match status" value="1"/>
</dbReference>
<evidence type="ECO:0000313" key="2">
    <source>
        <dbReference type="EMBL" id="QDV58089.1"/>
    </source>
</evidence>
<dbReference type="Gene3D" id="3.30.700.10">
    <property type="entry name" value="Glycoprotein, Type 4 Pilin"/>
    <property type="match status" value="1"/>
</dbReference>
<dbReference type="NCBIfam" id="TIGR04294">
    <property type="entry name" value="pre_pil_HX9DG"/>
    <property type="match status" value="1"/>
</dbReference>
<dbReference type="Pfam" id="PF07596">
    <property type="entry name" value="SBP_bac_10"/>
    <property type="match status" value="1"/>
</dbReference>
<dbReference type="InterPro" id="IPR011453">
    <property type="entry name" value="DUF1559"/>
</dbReference>